<dbReference type="GO" id="GO:0000209">
    <property type="term" value="P:protein polyubiquitination"/>
    <property type="evidence" value="ECO:0007669"/>
    <property type="project" value="TreeGrafter"/>
</dbReference>
<dbReference type="InterPro" id="IPR011042">
    <property type="entry name" value="6-blade_b-propeller_TolB-like"/>
</dbReference>
<dbReference type="GO" id="GO:0008270">
    <property type="term" value="F:zinc ion binding"/>
    <property type="evidence" value="ECO:0007669"/>
    <property type="project" value="UniProtKB-KW"/>
</dbReference>
<feature type="repeat" description="NHL" evidence="2">
    <location>
        <begin position="145"/>
        <end position="188"/>
    </location>
</feature>
<keyword evidence="4" id="KW-1185">Reference proteome</keyword>
<dbReference type="InterPro" id="IPR001258">
    <property type="entry name" value="NHL_repeat"/>
</dbReference>
<gene>
    <name evidence="3" type="ORF">LOD99_13777</name>
</gene>
<dbReference type="Proteomes" id="UP001165289">
    <property type="component" value="Unassembled WGS sequence"/>
</dbReference>
<sequence length="404" mass="46034">MATSESGRDSNFLEFEKKVQLLIDTISEIFSELIEMLKKREETLLNYVNSLKREFEGDIAEQKKIEEDCKEFDNFKSKVKSNPVTDIITGSDAKIEEKLDKIRSESLSFDYIFKTNKLDNLKSSILNFGSLQPTFRDYSSIKKSKRSFGTLGTDEGPMECPHGLAVDSNDRIFVACGNKHCIFVFTIEGQFLGEFGQKYLSQPWGVCCVENKLFVTDHKLHCIFAFELINFTKCNVVGELGLREGQLKSPTMIDYDSSTKELYVADYLNNRIAIYNIDLTFKRFFLDQSTEGPICIKVTEQRVFILECRTPNLRSYAKDGTDQKNIYSIEEVLKSNHFFTADNHENCIISDYKNNCISVINPRGEQKTIGGPGTLTNPTGICLSHSENEIIVVTRNKDNPIVIF</sequence>
<dbReference type="GO" id="GO:0043161">
    <property type="term" value="P:proteasome-mediated ubiquitin-dependent protein catabolic process"/>
    <property type="evidence" value="ECO:0007669"/>
    <property type="project" value="TreeGrafter"/>
</dbReference>
<accession>A0AAV7KJF3</accession>
<dbReference type="PROSITE" id="PS51125">
    <property type="entry name" value="NHL"/>
    <property type="match status" value="2"/>
</dbReference>
<name>A0AAV7KJF3_9METZ</name>
<dbReference type="CDD" id="cd05819">
    <property type="entry name" value="NHL"/>
    <property type="match status" value="1"/>
</dbReference>
<dbReference type="AlphaFoldDB" id="A0AAV7KJF3"/>
<comment type="caution">
    <text evidence="3">The sequence shown here is derived from an EMBL/GenBank/DDBJ whole genome shotgun (WGS) entry which is preliminary data.</text>
</comment>
<dbReference type="PANTHER" id="PTHR24104">
    <property type="entry name" value="E3 UBIQUITIN-PROTEIN LIGASE NHLRC1-RELATED"/>
    <property type="match status" value="1"/>
</dbReference>
<feature type="repeat" description="NHL" evidence="2">
    <location>
        <begin position="189"/>
        <end position="229"/>
    </location>
</feature>
<evidence type="ECO:0000256" key="1">
    <source>
        <dbReference type="ARBA" id="ARBA00022737"/>
    </source>
</evidence>
<evidence type="ECO:0000256" key="2">
    <source>
        <dbReference type="PROSITE-ProRule" id="PRU00504"/>
    </source>
</evidence>
<proteinExistence type="predicted"/>
<dbReference type="PANTHER" id="PTHR24104:SF25">
    <property type="entry name" value="PROTEIN LIN-41"/>
    <property type="match status" value="1"/>
</dbReference>
<dbReference type="SUPFAM" id="SSF75011">
    <property type="entry name" value="3-carboxy-cis,cis-mucoante lactonizing enzyme"/>
    <property type="match status" value="1"/>
</dbReference>
<dbReference type="Gene3D" id="2.120.10.30">
    <property type="entry name" value="TolB, C-terminal domain"/>
    <property type="match status" value="1"/>
</dbReference>
<organism evidence="3 4">
    <name type="scientific">Oopsacas minuta</name>
    <dbReference type="NCBI Taxonomy" id="111878"/>
    <lineage>
        <taxon>Eukaryota</taxon>
        <taxon>Metazoa</taxon>
        <taxon>Porifera</taxon>
        <taxon>Hexactinellida</taxon>
        <taxon>Hexasterophora</taxon>
        <taxon>Lyssacinosida</taxon>
        <taxon>Leucopsacidae</taxon>
        <taxon>Oopsacas</taxon>
    </lineage>
</organism>
<protein>
    <submittedName>
        <fullName evidence="3">NHL repeat containing protein</fullName>
    </submittedName>
</protein>
<dbReference type="Pfam" id="PF01436">
    <property type="entry name" value="NHL"/>
    <property type="match status" value="1"/>
</dbReference>
<dbReference type="InterPro" id="IPR050952">
    <property type="entry name" value="TRIM-NHL_E3_ligases"/>
</dbReference>
<evidence type="ECO:0000313" key="4">
    <source>
        <dbReference type="Proteomes" id="UP001165289"/>
    </source>
</evidence>
<dbReference type="GO" id="GO:0061630">
    <property type="term" value="F:ubiquitin protein ligase activity"/>
    <property type="evidence" value="ECO:0007669"/>
    <property type="project" value="TreeGrafter"/>
</dbReference>
<reference evidence="3 4" key="1">
    <citation type="journal article" date="2023" name="BMC Biol.">
        <title>The compact genome of the sponge Oopsacas minuta (Hexactinellida) is lacking key metazoan core genes.</title>
        <authorList>
            <person name="Santini S."/>
            <person name="Schenkelaars Q."/>
            <person name="Jourda C."/>
            <person name="Duchesne M."/>
            <person name="Belahbib H."/>
            <person name="Rocher C."/>
            <person name="Selva M."/>
            <person name="Riesgo A."/>
            <person name="Vervoort M."/>
            <person name="Leys S.P."/>
            <person name="Kodjabachian L."/>
            <person name="Le Bivic A."/>
            <person name="Borchiellini C."/>
            <person name="Claverie J.M."/>
            <person name="Renard E."/>
        </authorList>
    </citation>
    <scope>NUCLEOTIDE SEQUENCE [LARGE SCALE GENOMIC DNA]</scope>
    <source>
        <strain evidence="3">SPO-2</strain>
    </source>
</reference>
<keyword evidence="1" id="KW-0677">Repeat</keyword>
<dbReference type="EMBL" id="JAKMXF010000022">
    <property type="protein sequence ID" value="KAI6661055.1"/>
    <property type="molecule type" value="Genomic_DNA"/>
</dbReference>
<evidence type="ECO:0000313" key="3">
    <source>
        <dbReference type="EMBL" id="KAI6661055.1"/>
    </source>
</evidence>